<dbReference type="EMBL" id="MN739320">
    <property type="protein sequence ID" value="QHS98635.1"/>
    <property type="molecule type" value="Genomic_DNA"/>
</dbReference>
<evidence type="ECO:0000256" key="1">
    <source>
        <dbReference type="SAM" id="Phobius"/>
    </source>
</evidence>
<dbReference type="Pfam" id="PF13385">
    <property type="entry name" value="Laminin_G_3"/>
    <property type="match status" value="1"/>
</dbReference>
<evidence type="ECO:0000313" key="2">
    <source>
        <dbReference type="EMBL" id="QHS98635.1"/>
    </source>
</evidence>
<sequence>MSDLGSTYSNPMMPTNSSGGLMSGFRNNRVVSGSTEFLYSNSLVAKVAFLILIIILFIFFLRLGTQLLNWLLGPSTSPILLDGMKDGKKAIIIEQDPKINGAIPIMRSDNERYGTEFTYSVWIFIDDINYKTGQYKHIFNKGSEDMNKSKYNENSTIGMAFPNNGPGLYLTDDKNEPNKLVIVMNTFDQVIEEVEVPNIPLNKWINVVLRVKNKIMDVYINGNIAVRHKFEAVPRQNYGKLFINMNGGFSGEISTLRYYNRALSGVEIANNNNSGPNMKTDKSMNIFPPYFSLKWFFHN</sequence>
<protein>
    <recommendedName>
        <fullName evidence="3">LamG-like jellyroll fold domain-containing protein</fullName>
    </recommendedName>
</protein>
<dbReference type="SUPFAM" id="SSF49899">
    <property type="entry name" value="Concanavalin A-like lectins/glucanases"/>
    <property type="match status" value="1"/>
</dbReference>
<dbReference type="Gene3D" id="2.60.120.200">
    <property type="match status" value="1"/>
</dbReference>
<feature type="transmembrane region" description="Helical" evidence="1">
    <location>
        <begin position="43"/>
        <end position="61"/>
    </location>
</feature>
<keyword evidence="1" id="KW-1133">Transmembrane helix</keyword>
<proteinExistence type="predicted"/>
<accession>A0A6C0C1S0</accession>
<name>A0A6C0C1S0_9ZZZZ</name>
<evidence type="ECO:0008006" key="3">
    <source>
        <dbReference type="Google" id="ProtNLM"/>
    </source>
</evidence>
<dbReference type="InterPro" id="IPR013320">
    <property type="entry name" value="ConA-like_dom_sf"/>
</dbReference>
<dbReference type="AlphaFoldDB" id="A0A6C0C1S0"/>
<keyword evidence="1" id="KW-0472">Membrane</keyword>
<reference evidence="2" key="1">
    <citation type="journal article" date="2020" name="Nature">
        <title>Giant virus diversity and host interactions through global metagenomics.</title>
        <authorList>
            <person name="Schulz F."/>
            <person name="Roux S."/>
            <person name="Paez-Espino D."/>
            <person name="Jungbluth S."/>
            <person name="Walsh D.A."/>
            <person name="Denef V.J."/>
            <person name="McMahon K.D."/>
            <person name="Konstantinidis K.T."/>
            <person name="Eloe-Fadrosh E.A."/>
            <person name="Kyrpides N.C."/>
            <person name="Woyke T."/>
        </authorList>
    </citation>
    <scope>NUCLEOTIDE SEQUENCE</scope>
    <source>
        <strain evidence="2">GVMAG-M-3300020185-18</strain>
    </source>
</reference>
<keyword evidence="1" id="KW-0812">Transmembrane</keyword>
<organism evidence="2">
    <name type="scientific">viral metagenome</name>
    <dbReference type="NCBI Taxonomy" id="1070528"/>
    <lineage>
        <taxon>unclassified sequences</taxon>
        <taxon>metagenomes</taxon>
        <taxon>organismal metagenomes</taxon>
    </lineage>
</organism>